<dbReference type="SFLD" id="SFLDG00358">
    <property type="entry name" value="Main_(cytGST)"/>
    <property type="match status" value="1"/>
</dbReference>
<feature type="domain" description="GST C-terminal" evidence="2">
    <location>
        <begin position="83"/>
        <end position="208"/>
    </location>
</feature>
<protein>
    <submittedName>
        <fullName evidence="3">Glutathione S-transferase family protein</fullName>
    </submittedName>
</protein>
<dbReference type="Gene3D" id="1.20.1050.10">
    <property type="match status" value="1"/>
</dbReference>
<dbReference type="CDD" id="cd00570">
    <property type="entry name" value="GST_N_family"/>
    <property type="match status" value="1"/>
</dbReference>
<keyword evidence="4" id="KW-1185">Reference proteome</keyword>
<dbReference type="Proteomes" id="UP000235005">
    <property type="component" value="Unassembled WGS sequence"/>
</dbReference>
<dbReference type="PROSITE" id="PS50405">
    <property type="entry name" value="GST_CTER"/>
    <property type="match status" value="1"/>
</dbReference>
<evidence type="ECO:0000313" key="4">
    <source>
        <dbReference type="Proteomes" id="UP000235005"/>
    </source>
</evidence>
<dbReference type="InterPro" id="IPR036282">
    <property type="entry name" value="Glutathione-S-Trfase_C_sf"/>
</dbReference>
<gene>
    <name evidence="3" type="ORF">C0039_19135</name>
</gene>
<dbReference type="AlphaFoldDB" id="A0A2N5WXQ0"/>
<dbReference type="InterPro" id="IPR040079">
    <property type="entry name" value="Glutathione_S-Trfase"/>
</dbReference>
<dbReference type="PROSITE" id="PS50404">
    <property type="entry name" value="GST_NTER"/>
    <property type="match status" value="1"/>
</dbReference>
<dbReference type="GO" id="GO:0016740">
    <property type="term" value="F:transferase activity"/>
    <property type="evidence" value="ECO:0007669"/>
    <property type="project" value="UniProtKB-KW"/>
</dbReference>
<dbReference type="PROSITE" id="PS51354">
    <property type="entry name" value="GLUTAREDOXIN_2"/>
    <property type="match status" value="1"/>
</dbReference>
<dbReference type="EMBL" id="PKUS01000040">
    <property type="protein sequence ID" value="PLW67019.1"/>
    <property type="molecule type" value="Genomic_DNA"/>
</dbReference>
<dbReference type="Pfam" id="PF13417">
    <property type="entry name" value="GST_N_3"/>
    <property type="match status" value="1"/>
</dbReference>
<accession>A0A2N5WXQ0</accession>
<evidence type="ECO:0000259" key="1">
    <source>
        <dbReference type="PROSITE" id="PS50404"/>
    </source>
</evidence>
<dbReference type="SFLD" id="SFLDS00019">
    <property type="entry name" value="Glutathione_Transferase_(cytos"/>
    <property type="match status" value="1"/>
</dbReference>
<reference evidence="3 4" key="1">
    <citation type="submission" date="2018-01" db="EMBL/GenBank/DDBJ databases">
        <title>The draft genome sequence of Halioglobus lutimaris HF004.</title>
        <authorList>
            <person name="Du Z.-J."/>
            <person name="Shi M.-J."/>
        </authorList>
    </citation>
    <scope>NUCLEOTIDE SEQUENCE [LARGE SCALE GENOMIC DNA]</scope>
    <source>
        <strain evidence="3 4">HF004</strain>
    </source>
</reference>
<evidence type="ECO:0000313" key="3">
    <source>
        <dbReference type="EMBL" id="PLW67019.1"/>
    </source>
</evidence>
<dbReference type="InterPro" id="IPR036249">
    <property type="entry name" value="Thioredoxin-like_sf"/>
</dbReference>
<dbReference type="PANTHER" id="PTHR44051:SF8">
    <property type="entry name" value="GLUTATHIONE S-TRANSFERASE GSTA"/>
    <property type="match status" value="1"/>
</dbReference>
<dbReference type="SUPFAM" id="SSF52833">
    <property type="entry name" value="Thioredoxin-like"/>
    <property type="match status" value="1"/>
</dbReference>
<dbReference type="SUPFAM" id="SSF47616">
    <property type="entry name" value="GST C-terminal domain-like"/>
    <property type="match status" value="1"/>
</dbReference>
<dbReference type="InterPro" id="IPR010987">
    <property type="entry name" value="Glutathione-S-Trfase_C-like"/>
</dbReference>
<dbReference type="Gene3D" id="3.40.30.10">
    <property type="entry name" value="Glutaredoxin"/>
    <property type="match status" value="1"/>
</dbReference>
<dbReference type="PANTHER" id="PTHR44051">
    <property type="entry name" value="GLUTATHIONE S-TRANSFERASE-RELATED"/>
    <property type="match status" value="1"/>
</dbReference>
<proteinExistence type="predicted"/>
<name>A0A2N5WXQ0_9GAMM</name>
<dbReference type="InterPro" id="IPR004045">
    <property type="entry name" value="Glutathione_S-Trfase_N"/>
</dbReference>
<organism evidence="3 4">
    <name type="scientific">Pseudohalioglobus lutimaris</name>
    <dbReference type="NCBI Taxonomy" id="1737061"/>
    <lineage>
        <taxon>Bacteria</taxon>
        <taxon>Pseudomonadati</taxon>
        <taxon>Pseudomonadota</taxon>
        <taxon>Gammaproteobacteria</taxon>
        <taxon>Cellvibrionales</taxon>
        <taxon>Halieaceae</taxon>
        <taxon>Pseudohalioglobus</taxon>
    </lineage>
</organism>
<sequence length="208" mass="23039">MINLYQRTDCPFCWKIRLALAELSVPYEIVNTSLGEVHPEVQRLSPTGTVPVLVDGEVVIWESGVILEYLHTKFPASKLMPVSPAAGAHVRSLHAYSDKCVGPALRDLVFEKRSRPAELWDTQLIADSEQRWQQCQGYLEAQLGSSVFFGGPAYSAADCALAARCGVAEAYGTGVGGSYPALLRWYERIKSRDSWLQAFPRSFIGSRE</sequence>
<keyword evidence="3" id="KW-0808">Transferase</keyword>
<evidence type="ECO:0000259" key="2">
    <source>
        <dbReference type="PROSITE" id="PS50405"/>
    </source>
</evidence>
<dbReference type="Pfam" id="PF13410">
    <property type="entry name" value="GST_C_2"/>
    <property type="match status" value="1"/>
</dbReference>
<comment type="caution">
    <text evidence="3">The sequence shown here is derived from an EMBL/GenBank/DDBJ whole genome shotgun (WGS) entry which is preliminary data.</text>
</comment>
<feature type="domain" description="GST N-terminal" evidence="1">
    <location>
        <begin position="1"/>
        <end position="78"/>
    </location>
</feature>